<comment type="caution">
    <text evidence="3">The sequence shown here is derived from an EMBL/GenBank/DDBJ whole genome shotgun (WGS) entry which is preliminary data.</text>
</comment>
<reference evidence="3 4" key="1">
    <citation type="journal article" date="2013" name="PLoS Genet.">
        <title>Genomic mechanisms accounting for the adaptation to parasitism in nematode-trapping fungi.</title>
        <authorList>
            <person name="Meerupati T."/>
            <person name="Andersson K.M."/>
            <person name="Friman E."/>
            <person name="Kumar D."/>
            <person name="Tunlid A."/>
            <person name="Ahren D."/>
        </authorList>
    </citation>
    <scope>NUCLEOTIDE SEQUENCE [LARGE SCALE GENOMIC DNA]</scope>
    <source>
        <strain evidence="3 4">CBS 200.50</strain>
    </source>
</reference>
<feature type="compositionally biased region" description="Polar residues" evidence="1">
    <location>
        <begin position="260"/>
        <end position="271"/>
    </location>
</feature>
<organism evidence="3 4">
    <name type="scientific">Dactylellina haptotyla (strain CBS 200.50)</name>
    <name type="common">Nematode-trapping fungus</name>
    <name type="synonym">Monacrosporium haptotylum</name>
    <dbReference type="NCBI Taxonomy" id="1284197"/>
    <lineage>
        <taxon>Eukaryota</taxon>
        <taxon>Fungi</taxon>
        <taxon>Dikarya</taxon>
        <taxon>Ascomycota</taxon>
        <taxon>Pezizomycotina</taxon>
        <taxon>Orbiliomycetes</taxon>
        <taxon>Orbiliales</taxon>
        <taxon>Orbiliaceae</taxon>
        <taxon>Dactylellina</taxon>
    </lineage>
</organism>
<reference evidence="4" key="2">
    <citation type="submission" date="2013-04" db="EMBL/GenBank/DDBJ databases">
        <title>Genomic mechanisms accounting for the adaptation to parasitism in nematode-trapping fungi.</title>
        <authorList>
            <person name="Ahren D.G."/>
        </authorList>
    </citation>
    <scope>NUCLEOTIDE SEQUENCE [LARGE SCALE GENOMIC DNA]</scope>
    <source>
        <strain evidence="4">CBS 200.50</strain>
    </source>
</reference>
<accession>S8CCL0</accession>
<keyword evidence="2" id="KW-0732">Signal</keyword>
<keyword evidence="4" id="KW-1185">Reference proteome</keyword>
<dbReference type="OMA" id="HPANNED"/>
<gene>
    <name evidence="3" type="ORF">H072_656</name>
</gene>
<dbReference type="OrthoDB" id="5331216at2759"/>
<dbReference type="HOGENOM" id="CLU_597124_0_0_1"/>
<name>S8CCL0_DACHA</name>
<evidence type="ECO:0000313" key="3">
    <source>
        <dbReference type="EMBL" id="EPS45372.1"/>
    </source>
</evidence>
<evidence type="ECO:0000313" key="4">
    <source>
        <dbReference type="Proteomes" id="UP000015100"/>
    </source>
</evidence>
<dbReference type="AlphaFoldDB" id="S8CCL0"/>
<feature type="region of interest" description="Disordered" evidence="1">
    <location>
        <begin position="222"/>
        <end position="276"/>
    </location>
</feature>
<proteinExistence type="predicted"/>
<dbReference type="EMBL" id="AQGS01000016">
    <property type="protein sequence ID" value="EPS45372.1"/>
    <property type="molecule type" value="Genomic_DNA"/>
</dbReference>
<feature type="signal peptide" evidence="2">
    <location>
        <begin position="1"/>
        <end position="21"/>
    </location>
</feature>
<evidence type="ECO:0000256" key="2">
    <source>
        <dbReference type="SAM" id="SignalP"/>
    </source>
</evidence>
<evidence type="ECO:0000256" key="1">
    <source>
        <dbReference type="SAM" id="MobiDB-lite"/>
    </source>
</evidence>
<protein>
    <submittedName>
        <fullName evidence="3">Uncharacterized protein</fullName>
    </submittedName>
</protein>
<dbReference type="Proteomes" id="UP000015100">
    <property type="component" value="Unassembled WGS sequence"/>
</dbReference>
<sequence length="464" mass="52179">MQHIYVSILALLALTPITVYARWLEIMEVEVTGYNEETNQFIKKAVGTALWTDWNVAPGYRNRRNFIDPWTGECSDYFMAKEGSFIDTVAYWNGRVNPEFPNYLLRLEIHNGEGCQDDDPLIIALDSPTGYSSYQVPDPVGANNWEPDIQDFGAMEEESEASEQEDIDQILGAPEYGISESLRGNMVNVENPFWEPQINEDVPLVGGATFWDLYNSPDNDIEEEEEIEDYHDPAPDGRPSVKKLAKRASMDGSDRVPGYSTPQNSNRIQNIPPNPRGVTRQDFLELDDGFPLSPAFRATRRLEFSDLEDVFENPIRQGTGVADWDPLVISEDEDPEPMPADEIDSPSVPNPGFLDIPFEDFRITLDEDVGIEDPLKLLGSKTPPRNAMRFLMNNGNHPANNEDYVSEKSGSPPADAFASRAVNIQVAQLFPDYQYEDPVSFKFVFDPYVIHDANSPGVPVIIDV</sequence>
<feature type="chain" id="PRO_5004549065" evidence="2">
    <location>
        <begin position="22"/>
        <end position="464"/>
    </location>
</feature>